<evidence type="ECO:0000313" key="3">
    <source>
        <dbReference type="Ensembl" id="ENSSFAP00005004700.1"/>
    </source>
</evidence>
<evidence type="ECO:0008006" key="5">
    <source>
        <dbReference type="Google" id="ProtNLM"/>
    </source>
</evidence>
<evidence type="ECO:0000256" key="1">
    <source>
        <dbReference type="SAM" id="MobiDB-lite"/>
    </source>
</evidence>
<dbReference type="OMA" id="RNWLWAA"/>
<dbReference type="AlphaFoldDB" id="A0A672FJ96"/>
<protein>
    <recommendedName>
        <fullName evidence="5">Transmembrane protein</fullName>
    </recommendedName>
</protein>
<keyword evidence="2" id="KW-1133">Transmembrane helix</keyword>
<keyword evidence="2" id="KW-0472">Membrane</keyword>
<keyword evidence="2" id="KW-0812">Transmembrane</keyword>
<reference evidence="3" key="2">
    <citation type="submission" date="2025-08" db="UniProtKB">
        <authorList>
            <consortium name="Ensembl"/>
        </authorList>
    </citation>
    <scope>IDENTIFICATION</scope>
</reference>
<reference evidence="3" key="1">
    <citation type="submission" date="2019-06" db="EMBL/GenBank/DDBJ databases">
        <authorList>
            <consortium name="Wellcome Sanger Institute Data Sharing"/>
        </authorList>
    </citation>
    <scope>NUCLEOTIDE SEQUENCE [LARGE SCALE GENOMIC DNA]</scope>
</reference>
<dbReference type="InParanoid" id="A0A672FJ96"/>
<evidence type="ECO:0000256" key="2">
    <source>
        <dbReference type="SAM" id="Phobius"/>
    </source>
</evidence>
<dbReference type="Proteomes" id="UP000472267">
    <property type="component" value="Chromosome 6"/>
</dbReference>
<reference evidence="3" key="3">
    <citation type="submission" date="2025-09" db="UniProtKB">
        <authorList>
            <consortium name="Ensembl"/>
        </authorList>
    </citation>
    <scope>IDENTIFICATION</scope>
</reference>
<sequence>MRSQSWIRRNWFWAAGGAFVGVHMLTWVLQKAMKHSVRSEASLKRQPEDQGDGHRPL</sequence>
<name>A0A672FJ96_SALFA</name>
<feature type="region of interest" description="Disordered" evidence="1">
    <location>
        <begin position="38"/>
        <end position="57"/>
    </location>
</feature>
<dbReference type="Ensembl" id="ENSSFAT00005004992.1">
    <property type="protein sequence ID" value="ENSSFAP00005004700.1"/>
    <property type="gene ID" value="ENSSFAG00005003074.1"/>
</dbReference>
<evidence type="ECO:0000313" key="4">
    <source>
        <dbReference type="Proteomes" id="UP000472267"/>
    </source>
</evidence>
<accession>A0A672FJ96</accession>
<organism evidence="3 4">
    <name type="scientific">Salarias fasciatus</name>
    <name type="common">Jewelled blenny</name>
    <name type="synonym">Blennius fasciatus</name>
    <dbReference type="NCBI Taxonomy" id="181472"/>
    <lineage>
        <taxon>Eukaryota</taxon>
        <taxon>Metazoa</taxon>
        <taxon>Chordata</taxon>
        <taxon>Craniata</taxon>
        <taxon>Vertebrata</taxon>
        <taxon>Euteleostomi</taxon>
        <taxon>Actinopterygii</taxon>
        <taxon>Neopterygii</taxon>
        <taxon>Teleostei</taxon>
        <taxon>Neoteleostei</taxon>
        <taxon>Acanthomorphata</taxon>
        <taxon>Ovalentaria</taxon>
        <taxon>Blenniimorphae</taxon>
        <taxon>Blenniiformes</taxon>
        <taxon>Blennioidei</taxon>
        <taxon>Blenniidae</taxon>
        <taxon>Salariinae</taxon>
        <taxon>Salarias</taxon>
    </lineage>
</organism>
<feature type="transmembrane region" description="Helical" evidence="2">
    <location>
        <begin position="12"/>
        <end position="29"/>
    </location>
</feature>
<proteinExistence type="predicted"/>
<keyword evidence="4" id="KW-1185">Reference proteome</keyword>